<protein>
    <submittedName>
        <fullName evidence="1">Uncharacterized protein</fullName>
    </submittedName>
</protein>
<keyword evidence="2" id="KW-1185">Reference proteome</keyword>
<name>A0ACC2YPR2_9PEZI</name>
<proteinExistence type="predicted"/>
<evidence type="ECO:0000313" key="2">
    <source>
        <dbReference type="Proteomes" id="UP001172680"/>
    </source>
</evidence>
<comment type="caution">
    <text evidence="1">The sequence shown here is derived from an EMBL/GenBank/DDBJ whole genome shotgun (WGS) entry which is preliminary data.</text>
</comment>
<accession>A0ACC2YPR2</accession>
<evidence type="ECO:0000313" key="1">
    <source>
        <dbReference type="EMBL" id="KAJ9637248.1"/>
    </source>
</evidence>
<dbReference type="Proteomes" id="UP001172680">
    <property type="component" value="Unassembled WGS sequence"/>
</dbReference>
<organism evidence="1 2">
    <name type="scientific">Coniosporium tulheliwenetii</name>
    <dbReference type="NCBI Taxonomy" id="3383036"/>
    <lineage>
        <taxon>Eukaryota</taxon>
        <taxon>Fungi</taxon>
        <taxon>Dikarya</taxon>
        <taxon>Ascomycota</taxon>
        <taxon>Pezizomycotina</taxon>
        <taxon>Dothideomycetes</taxon>
        <taxon>Dothideomycetes incertae sedis</taxon>
        <taxon>Coniosporium</taxon>
    </lineage>
</organism>
<gene>
    <name evidence="1" type="ORF">H2199_007534</name>
</gene>
<sequence>MSEDASISEDILKLLQPYIGHYGLLEDSTITIGNLHNAIHPVFQRSNFDTSVDTYNILKPALRLASQFLQKDAMLEWWVQAGLGQEVSDPTFGKVYLKPTPETDDSRDNLRTTRTALMELRHYVRFSFGPLDRAFGHTTIDRTRRTRPKQNKIFNADFKATIQIRLNELFEWWASLYYSDDKTADCQRLRFNFFFAVNIVHELAHAFGILRRGGDAEPCHSHRDMLSSTGAEMGWSWEVWTCGGQIAPHDDFAAPTVVPDLNLAGN</sequence>
<reference evidence="1" key="1">
    <citation type="submission" date="2022-10" db="EMBL/GenBank/DDBJ databases">
        <title>Culturing micro-colonial fungi from biological soil crusts in the Mojave desert and describing Neophaeococcomyces mojavensis, and introducing the new genera and species Taxawa tesnikishii.</title>
        <authorList>
            <person name="Kurbessoian T."/>
            <person name="Stajich J.E."/>
        </authorList>
    </citation>
    <scope>NUCLEOTIDE SEQUENCE</scope>
    <source>
        <strain evidence="1">JES_115</strain>
    </source>
</reference>
<dbReference type="EMBL" id="JAPDRP010000023">
    <property type="protein sequence ID" value="KAJ9637248.1"/>
    <property type="molecule type" value="Genomic_DNA"/>
</dbReference>